<comment type="caution">
    <text evidence="6">The sequence shown here is derived from an EMBL/GenBank/DDBJ whole genome shotgun (WGS) entry which is preliminary data.</text>
</comment>
<dbReference type="PANTHER" id="PTHR37831:SF1">
    <property type="entry name" value="D-RIBOSE PYRANASE"/>
    <property type="match status" value="1"/>
</dbReference>
<keyword evidence="7" id="KW-1185">Reference proteome</keyword>
<sequence>MKRGRILNAKLSYAIATMGHDDLMLVTDAGLPFKHDERVIDLALSPDVPDLFSVLRAIRQEMWVEKLAFIKEGDNPNVVNGVKDIFPDAEATFEPNDWFHHAVDQEAKWVVRTGAWTPWGNVALWSGIPAVEWFRSTGAPPPAEWDERLERARQYGHVGVE</sequence>
<comment type="catalytic activity">
    <reaction evidence="1">
        <text>beta-D-ribopyranose = beta-D-ribofuranose</text>
        <dbReference type="Rhea" id="RHEA:25432"/>
        <dbReference type="ChEBI" id="CHEBI:27476"/>
        <dbReference type="ChEBI" id="CHEBI:47002"/>
        <dbReference type="EC" id="5.4.99.62"/>
    </reaction>
</comment>
<dbReference type="Pfam" id="PF05025">
    <property type="entry name" value="RbsD_FucU"/>
    <property type="match status" value="1"/>
</dbReference>
<evidence type="ECO:0000313" key="6">
    <source>
        <dbReference type="EMBL" id="GAA4289089.1"/>
    </source>
</evidence>
<keyword evidence="4" id="KW-0413">Isomerase</keyword>
<keyword evidence="5" id="KW-0119">Carbohydrate metabolism</keyword>
<evidence type="ECO:0000256" key="1">
    <source>
        <dbReference type="ARBA" id="ARBA00000223"/>
    </source>
</evidence>
<evidence type="ECO:0000256" key="3">
    <source>
        <dbReference type="ARBA" id="ARBA00022490"/>
    </source>
</evidence>
<dbReference type="InterPro" id="IPR007721">
    <property type="entry name" value="RbsD_FucU"/>
</dbReference>
<proteinExistence type="predicted"/>
<dbReference type="SUPFAM" id="SSF102546">
    <property type="entry name" value="RbsD-like"/>
    <property type="match status" value="1"/>
</dbReference>
<dbReference type="EC" id="5.4.99.62" evidence="2"/>
<dbReference type="InterPro" id="IPR023064">
    <property type="entry name" value="D-ribose_pyranase"/>
</dbReference>
<evidence type="ECO:0000313" key="7">
    <source>
        <dbReference type="Proteomes" id="UP001499841"/>
    </source>
</evidence>
<organism evidence="6 7">
    <name type="scientific">Georgenia daeguensis</name>
    <dbReference type="NCBI Taxonomy" id="908355"/>
    <lineage>
        <taxon>Bacteria</taxon>
        <taxon>Bacillati</taxon>
        <taxon>Actinomycetota</taxon>
        <taxon>Actinomycetes</taxon>
        <taxon>Micrococcales</taxon>
        <taxon>Bogoriellaceae</taxon>
        <taxon>Georgenia</taxon>
    </lineage>
</organism>
<dbReference type="InterPro" id="IPR023750">
    <property type="entry name" value="RbsD-like_sf"/>
</dbReference>
<dbReference type="RefSeq" id="WP_345043933.1">
    <property type="nucleotide sequence ID" value="NZ_BAABBA010000021.1"/>
</dbReference>
<evidence type="ECO:0000256" key="2">
    <source>
        <dbReference type="ARBA" id="ARBA00012862"/>
    </source>
</evidence>
<dbReference type="EMBL" id="BAABBA010000021">
    <property type="protein sequence ID" value="GAA4289089.1"/>
    <property type="molecule type" value="Genomic_DNA"/>
</dbReference>
<keyword evidence="3" id="KW-0963">Cytoplasm</keyword>
<reference evidence="7" key="1">
    <citation type="journal article" date="2019" name="Int. J. Syst. Evol. Microbiol.">
        <title>The Global Catalogue of Microorganisms (GCM) 10K type strain sequencing project: providing services to taxonomists for standard genome sequencing and annotation.</title>
        <authorList>
            <consortium name="The Broad Institute Genomics Platform"/>
            <consortium name="The Broad Institute Genome Sequencing Center for Infectious Disease"/>
            <person name="Wu L."/>
            <person name="Ma J."/>
        </authorList>
    </citation>
    <scope>NUCLEOTIDE SEQUENCE [LARGE SCALE GENOMIC DNA]</scope>
    <source>
        <strain evidence="7">JCM 17459</strain>
    </source>
</reference>
<dbReference type="PANTHER" id="PTHR37831">
    <property type="entry name" value="D-RIBOSE PYRANASE"/>
    <property type="match status" value="1"/>
</dbReference>
<evidence type="ECO:0000256" key="5">
    <source>
        <dbReference type="ARBA" id="ARBA00023277"/>
    </source>
</evidence>
<name>A0ABP8EYN3_9MICO</name>
<protein>
    <recommendedName>
        <fullName evidence="2">D-ribose pyranase</fullName>
        <ecNumber evidence="2">5.4.99.62</ecNumber>
    </recommendedName>
</protein>
<gene>
    <name evidence="6" type="primary">rbsD_2</name>
    <name evidence="6" type="ORF">GCM10022262_34500</name>
</gene>
<dbReference type="Proteomes" id="UP001499841">
    <property type="component" value="Unassembled WGS sequence"/>
</dbReference>
<accession>A0ABP8EYN3</accession>
<dbReference type="Gene3D" id="3.40.1650.10">
    <property type="entry name" value="RbsD-like domain"/>
    <property type="match status" value="1"/>
</dbReference>
<evidence type="ECO:0000256" key="4">
    <source>
        <dbReference type="ARBA" id="ARBA00023235"/>
    </source>
</evidence>